<dbReference type="InterPro" id="IPR003439">
    <property type="entry name" value="ABC_transporter-like_ATP-bd"/>
</dbReference>
<dbReference type="Gene3D" id="3.40.50.300">
    <property type="entry name" value="P-loop containing nucleotide triphosphate hydrolases"/>
    <property type="match status" value="1"/>
</dbReference>
<protein>
    <submittedName>
        <fullName evidence="6">ABC transporter ATP-binding protein</fullName>
    </submittedName>
</protein>
<keyword evidence="7" id="KW-1185">Reference proteome</keyword>
<comment type="caution">
    <text evidence="6">The sequence shown here is derived from an EMBL/GenBank/DDBJ whole genome shotgun (WGS) entry which is preliminary data.</text>
</comment>
<accession>A0ABW1V1H9</accession>
<dbReference type="GO" id="GO:0005524">
    <property type="term" value="F:ATP binding"/>
    <property type="evidence" value="ECO:0007669"/>
    <property type="project" value="UniProtKB-KW"/>
</dbReference>
<dbReference type="InterPro" id="IPR013563">
    <property type="entry name" value="Oligopep_ABC_C"/>
</dbReference>
<evidence type="ECO:0000256" key="4">
    <source>
        <dbReference type="ARBA" id="ARBA00022840"/>
    </source>
</evidence>
<feature type="domain" description="ABC transporter" evidence="5">
    <location>
        <begin position="23"/>
        <end position="272"/>
    </location>
</feature>
<dbReference type="Proteomes" id="UP001596233">
    <property type="component" value="Unassembled WGS sequence"/>
</dbReference>
<dbReference type="InterPro" id="IPR027417">
    <property type="entry name" value="P-loop_NTPase"/>
</dbReference>
<reference evidence="7" key="1">
    <citation type="journal article" date="2019" name="Int. J. Syst. Evol. Microbiol.">
        <title>The Global Catalogue of Microorganisms (GCM) 10K type strain sequencing project: providing services to taxonomists for standard genome sequencing and annotation.</title>
        <authorList>
            <consortium name="The Broad Institute Genomics Platform"/>
            <consortium name="The Broad Institute Genome Sequencing Center for Infectious Disease"/>
            <person name="Wu L."/>
            <person name="Ma J."/>
        </authorList>
    </citation>
    <scope>NUCLEOTIDE SEQUENCE [LARGE SCALE GENOMIC DNA]</scope>
    <source>
        <strain evidence="7">PCU 280</strain>
    </source>
</reference>
<keyword evidence="3" id="KW-0547">Nucleotide-binding</keyword>
<gene>
    <name evidence="6" type="ORF">ACFP56_08260</name>
</gene>
<dbReference type="SUPFAM" id="SSF52540">
    <property type="entry name" value="P-loop containing nucleoside triphosphate hydrolases"/>
    <property type="match status" value="1"/>
</dbReference>
<evidence type="ECO:0000313" key="7">
    <source>
        <dbReference type="Proteomes" id="UP001596233"/>
    </source>
</evidence>
<keyword evidence="2" id="KW-0813">Transport</keyword>
<proteinExistence type="inferred from homology"/>
<dbReference type="EMBL" id="JBHSTE010000002">
    <property type="protein sequence ID" value="MFC6332617.1"/>
    <property type="molecule type" value="Genomic_DNA"/>
</dbReference>
<dbReference type="PANTHER" id="PTHR43776">
    <property type="entry name" value="TRANSPORT ATP-BINDING PROTEIN"/>
    <property type="match status" value="1"/>
</dbReference>
<evidence type="ECO:0000313" key="6">
    <source>
        <dbReference type="EMBL" id="MFC6332617.1"/>
    </source>
</evidence>
<evidence type="ECO:0000256" key="2">
    <source>
        <dbReference type="ARBA" id="ARBA00022448"/>
    </source>
</evidence>
<sequence>MTALMKNGSAHNSESAEAQRVILEIKSLKKYFSTGKKVKGNNQVVKAINDLSFKLYEGETFAIVGESGCGKSTTGRALLRLIEPTEGQILYKGVDLCTLKAKEMKVLRKEMQMIFQDPYSSLNPRKRVGEMIEEPLDIHRIGSKSERTYRAFELLERVGLHPEQYYRFPHEFSGGQRQRIGIARALAAQPKIIVCDEPVSALDVSIQSQIINLLEELQEQQLLTYVFISHDLGVVRHISDRIAVMYMGRMVEEAPTEQLYETPLHPYTRELLSAIPSLRGEKKEFVRSGETPSPLDLPKGCAYQSRCPFVTKRCREEVPHRIQVSDNHFVECFLYEEA</sequence>
<dbReference type="InterPro" id="IPR003593">
    <property type="entry name" value="AAA+_ATPase"/>
</dbReference>
<dbReference type="RefSeq" id="WP_379233164.1">
    <property type="nucleotide sequence ID" value="NZ_JBHSTE010000002.1"/>
</dbReference>
<evidence type="ECO:0000259" key="5">
    <source>
        <dbReference type="PROSITE" id="PS50893"/>
    </source>
</evidence>
<dbReference type="NCBIfam" id="TIGR01727">
    <property type="entry name" value="oligo_HPY"/>
    <property type="match status" value="1"/>
</dbReference>
<comment type="similarity">
    <text evidence="1">Belongs to the ABC transporter superfamily.</text>
</comment>
<dbReference type="Pfam" id="PF08352">
    <property type="entry name" value="oligo_HPY"/>
    <property type="match status" value="1"/>
</dbReference>
<dbReference type="InterPro" id="IPR050319">
    <property type="entry name" value="ABC_transp_ATP-bind"/>
</dbReference>
<dbReference type="InterPro" id="IPR017871">
    <property type="entry name" value="ABC_transporter-like_CS"/>
</dbReference>
<dbReference type="Pfam" id="PF00005">
    <property type="entry name" value="ABC_tran"/>
    <property type="match status" value="1"/>
</dbReference>
<organism evidence="6 7">
    <name type="scientific">Paenibacillus septentrionalis</name>
    <dbReference type="NCBI Taxonomy" id="429342"/>
    <lineage>
        <taxon>Bacteria</taxon>
        <taxon>Bacillati</taxon>
        <taxon>Bacillota</taxon>
        <taxon>Bacilli</taxon>
        <taxon>Bacillales</taxon>
        <taxon>Paenibacillaceae</taxon>
        <taxon>Paenibacillus</taxon>
    </lineage>
</organism>
<dbReference type="PROSITE" id="PS00211">
    <property type="entry name" value="ABC_TRANSPORTER_1"/>
    <property type="match status" value="1"/>
</dbReference>
<name>A0ABW1V1H9_9BACL</name>
<dbReference type="PROSITE" id="PS50893">
    <property type="entry name" value="ABC_TRANSPORTER_2"/>
    <property type="match status" value="1"/>
</dbReference>
<dbReference type="SMART" id="SM00382">
    <property type="entry name" value="AAA"/>
    <property type="match status" value="1"/>
</dbReference>
<evidence type="ECO:0000256" key="3">
    <source>
        <dbReference type="ARBA" id="ARBA00022741"/>
    </source>
</evidence>
<dbReference type="CDD" id="cd03257">
    <property type="entry name" value="ABC_NikE_OppD_transporters"/>
    <property type="match status" value="1"/>
</dbReference>
<keyword evidence="4 6" id="KW-0067">ATP-binding</keyword>
<dbReference type="PANTHER" id="PTHR43776:SF12">
    <property type="entry name" value="OLIGOPEPTIDE ABC TRANSPORTER, ATP-BINDING PROTEIN"/>
    <property type="match status" value="1"/>
</dbReference>
<evidence type="ECO:0000256" key="1">
    <source>
        <dbReference type="ARBA" id="ARBA00005417"/>
    </source>
</evidence>